<evidence type="ECO:0000259" key="22">
    <source>
        <dbReference type="PROSITE" id="PS50999"/>
    </source>
</evidence>
<comment type="subcellular location">
    <subcellularLocation>
        <location evidence="1">Cell membrane</location>
        <topology evidence="1">Multi-pass membrane protein</topology>
    </subcellularLocation>
</comment>
<keyword evidence="6" id="KW-0679">Respiratory chain</keyword>
<evidence type="ECO:0000313" key="23">
    <source>
        <dbReference type="EMBL" id="PCF95647.1"/>
    </source>
</evidence>
<dbReference type="Proteomes" id="UP000218677">
    <property type="component" value="Unassembled WGS sequence"/>
</dbReference>
<evidence type="ECO:0000256" key="18">
    <source>
        <dbReference type="ARBA" id="ARBA00032187"/>
    </source>
</evidence>
<organism evidence="23 24">
    <name type="scientific">Vreelandella nigrificans</name>
    <dbReference type="NCBI Taxonomy" id="2042704"/>
    <lineage>
        <taxon>Bacteria</taxon>
        <taxon>Pseudomonadati</taxon>
        <taxon>Pseudomonadota</taxon>
        <taxon>Gammaproteobacteria</taxon>
        <taxon>Oceanospirillales</taxon>
        <taxon>Halomonadaceae</taxon>
        <taxon>Vreelandella</taxon>
    </lineage>
</organism>
<evidence type="ECO:0000256" key="10">
    <source>
        <dbReference type="ARBA" id="ARBA00022989"/>
    </source>
</evidence>
<dbReference type="CDD" id="cd04212">
    <property type="entry name" value="CuRO_UO_II"/>
    <property type="match status" value="1"/>
</dbReference>
<feature type="region of interest" description="Disordered" evidence="19">
    <location>
        <begin position="328"/>
        <end position="347"/>
    </location>
</feature>
<feature type="transmembrane region" description="Helical" evidence="20">
    <location>
        <begin position="87"/>
        <end position="108"/>
    </location>
</feature>
<name>A0A2A4HMK3_9GAMM</name>
<dbReference type="AlphaFoldDB" id="A0A2A4HMK3"/>
<feature type="domain" description="Cytochrome oxidase subunit II copper A binding" evidence="21">
    <location>
        <begin position="124"/>
        <end position="236"/>
    </location>
</feature>
<evidence type="ECO:0000256" key="14">
    <source>
        <dbReference type="ARBA" id="ARBA00023288"/>
    </source>
</evidence>
<dbReference type="InterPro" id="IPR006333">
    <property type="entry name" value="Cyt_o_ubiquinol_oxidase_su2"/>
</dbReference>
<dbReference type="GO" id="GO:0005507">
    <property type="term" value="F:copper ion binding"/>
    <property type="evidence" value="ECO:0007669"/>
    <property type="project" value="InterPro"/>
</dbReference>
<evidence type="ECO:0000256" key="9">
    <source>
        <dbReference type="ARBA" id="ARBA00022982"/>
    </source>
</evidence>
<keyword evidence="13" id="KW-0564">Palmitate</keyword>
<evidence type="ECO:0000256" key="1">
    <source>
        <dbReference type="ARBA" id="ARBA00004651"/>
    </source>
</evidence>
<evidence type="ECO:0000256" key="5">
    <source>
        <dbReference type="ARBA" id="ARBA00022475"/>
    </source>
</evidence>
<evidence type="ECO:0000256" key="4">
    <source>
        <dbReference type="ARBA" id="ARBA00022448"/>
    </source>
</evidence>
<dbReference type="GO" id="GO:0004129">
    <property type="term" value="F:cytochrome-c oxidase activity"/>
    <property type="evidence" value="ECO:0007669"/>
    <property type="project" value="InterPro"/>
</dbReference>
<dbReference type="Gene3D" id="2.60.40.420">
    <property type="entry name" value="Cupredoxins - blue copper proteins"/>
    <property type="match status" value="1"/>
</dbReference>
<feature type="region of interest" description="Disordered" evidence="19">
    <location>
        <begin position="284"/>
        <end position="317"/>
    </location>
</feature>
<evidence type="ECO:0000256" key="6">
    <source>
        <dbReference type="ARBA" id="ARBA00022660"/>
    </source>
</evidence>
<evidence type="ECO:0000256" key="13">
    <source>
        <dbReference type="ARBA" id="ARBA00023139"/>
    </source>
</evidence>
<keyword evidence="5" id="KW-1003">Cell membrane</keyword>
<evidence type="ECO:0000256" key="11">
    <source>
        <dbReference type="ARBA" id="ARBA00023002"/>
    </source>
</evidence>
<dbReference type="NCBIfam" id="TIGR01433">
    <property type="entry name" value="CyoA"/>
    <property type="match status" value="1"/>
</dbReference>
<evidence type="ECO:0000256" key="19">
    <source>
        <dbReference type="SAM" id="MobiDB-lite"/>
    </source>
</evidence>
<dbReference type="InterPro" id="IPR034227">
    <property type="entry name" value="CuRO_UO_II"/>
</dbReference>
<dbReference type="EMBL" id="NWUX01000008">
    <property type="protein sequence ID" value="PCF95647.1"/>
    <property type="molecule type" value="Genomic_DNA"/>
</dbReference>
<evidence type="ECO:0000256" key="12">
    <source>
        <dbReference type="ARBA" id="ARBA00023136"/>
    </source>
</evidence>
<keyword evidence="7 20" id="KW-0812">Transmembrane</keyword>
<dbReference type="PANTHER" id="PTHR22888:SF18">
    <property type="entry name" value="CYTOCHROME BO(3) UBIQUINOL OXIDASE SUBUNIT 2"/>
    <property type="match status" value="1"/>
</dbReference>
<evidence type="ECO:0000256" key="20">
    <source>
        <dbReference type="SAM" id="Phobius"/>
    </source>
</evidence>
<dbReference type="PROSITE" id="PS50857">
    <property type="entry name" value="COX2_CUA"/>
    <property type="match status" value="1"/>
</dbReference>
<evidence type="ECO:0000259" key="21">
    <source>
        <dbReference type="PROSITE" id="PS50857"/>
    </source>
</evidence>
<comment type="similarity">
    <text evidence="2">Belongs to the cytochrome c oxidase subunit 2 family.</text>
</comment>
<dbReference type="PROSITE" id="PS50999">
    <property type="entry name" value="COX2_TM"/>
    <property type="match status" value="1"/>
</dbReference>
<reference evidence="24" key="1">
    <citation type="submission" date="2017-09" db="EMBL/GenBank/DDBJ databases">
        <authorList>
            <person name="Cho G.-S."/>
            <person name="Oguntoyinbo F.A."/>
            <person name="Cnockaert M."/>
            <person name="Kabisch J."/>
            <person name="Neve H."/>
            <person name="Bockelmann W."/>
            <person name="Wenning M."/>
            <person name="Franz C.M."/>
            <person name="Vandamme P."/>
        </authorList>
    </citation>
    <scope>NUCLEOTIDE SEQUENCE [LARGE SCALE GENOMIC DNA]</scope>
    <source>
        <strain evidence="24">MBT G8648</strain>
    </source>
</reference>
<protein>
    <recommendedName>
        <fullName evidence="3">Cytochrome bo(3) ubiquinol oxidase subunit 2</fullName>
    </recommendedName>
    <alternativeName>
        <fullName evidence="18">Cytochrome o ubiquinol oxidase subunit 2</fullName>
    </alternativeName>
    <alternativeName>
        <fullName evidence="15">Oxidase bo(3) subunit 2</fullName>
    </alternativeName>
    <alternativeName>
        <fullName evidence="16">Ubiquinol oxidase polypeptide II</fullName>
    </alternativeName>
    <alternativeName>
        <fullName evidence="17">Ubiquinol oxidase subunit 2</fullName>
    </alternativeName>
</protein>
<dbReference type="OrthoDB" id="9783445at2"/>
<evidence type="ECO:0000256" key="3">
    <source>
        <dbReference type="ARBA" id="ARBA00014692"/>
    </source>
</evidence>
<keyword evidence="8" id="KW-0732">Signal</keyword>
<dbReference type="Pfam" id="PF06481">
    <property type="entry name" value="COX_ARM"/>
    <property type="match status" value="1"/>
</dbReference>
<dbReference type="InterPro" id="IPR045187">
    <property type="entry name" value="CcO_II"/>
</dbReference>
<dbReference type="SUPFAM" id="SSF81464">
    <property type="entry name" value="Cytochrome c oxidase subunit II-like, transmembrane region"/>
    <property type="match status" value="1"/>
</dbReference>
<evidence type="ECO:0000256" key="16">
    <source>
        <dbReference type="ARBA" id="ARBA00030198"/>
    </source>
</evidence>
<dbReference type="GO" id="GO:0005886">
    <property type="term" value="C:plasma membrane"/>
    <property type="evidence" value="ECO:0007669"/>
    <property type="project" value="UniProtKB-SubCell"/>
</dbReference>
<proteinExistence type="inferred from homology"/>
<evidence type="ECO:0000256" key="17">
    <source>
        <dbReference type="ARBA" id="ARBA00031885"/>
    </source>
</evidence>
<evidence type="ECO:0000256" key="2">
    <source>
        <dbReference type="ARBA" id="ARBA00007866"/>
    </source>
</evidence>
<evidence type="ECO:0000256" key="8">
    <source>
        <dbReference type="ARBA" id="ARBA00022729"/>
    </source>
</evidence>
<dbReference type="Pfam" id="PF00116">
    <property type="entry name" value="COX2"/>
    <property type="match status" value="1"/>
</dbReference>
<dbReference type="GO" id="GO:0009486">
    <property type="term" value="F:cytochrome bo3 ubiquinol oxidase activity"/>
    <property type="evidence" value="ECO:0007669"/>
    <property type="project" value="InterPro"/>
</dbReference>
<feature type="domain" description="Cytochrome oxidase subunit II transmembrane region profile" evidence="22">
    <location>
        <begin position="21"/>
        <end position="118"/>
    </location>
</feature>
<feature type="compositionally biased region" description="Basic and acidic residues" evidence="19">
    <location>
        <begin position="292"/>
        <end position="307"/>
    </location>
</feature>
<keyword evidence="10 20" id="KW-1133">Transmembrane helix</keyword>
<keyword evidence="11" id="KW-0560">Oxidoreductase</keyword>
<keyword evidence="24" id="KW-1185">Reference proteome</keyword>
<dbReference type="PANTHER" id="PTHR22888">
    <property type="entry name" value="CYTOCHROME C OXIDASE, SUBUNIT II"/>
    <property type="match status" value="1"/>
</dbReference>
<evidence type="ECO:0000313" key="24">
    <source>
        <dbReference type="Proteomes" id="UP000218677"/>
    </source>
</evidence>
<sequence>MQRHTLWRRRGTLVLVVLCLLLTGCSSALLDPKGQIGVEQRSLILTSFGLMLIVVIPVIAMTLLFGWRYRRSNSVAKYLPDWAHSNVIEAVVWIVPCAIIAVLALLTWQTSHSLDPHKSIESDTASMEIQVVALDWKWLFIYPEQGIASVNELAFPVDTPVRFRVSSGSVMNAFFIPHLGSQIYAMAGMDNDVHLIADEVGVYPGRSTNYSGAGFSGMTFDARVTTPAEFDEWVASVRASGETLTYPDSYSDLAKPSEYHPVEYFSAVSPELYESILTSFHTGGVGHGGHGGHSEVMGDVHDSHGESGELESASATHHQAAFGHVTNQHASEDRAMNGHPTSVEAGG</sequence>
<dbReference type="InterPro" id="IPR002429">
    <property type="entry name" value="CcO_II-like_C"/>
</dbReference>
<comment type="caution">
    <text evidence="23">The sequence shown here is derived from an EMBL/GenBank/DDBJ whole genome shotgun (WGS) entry which is preliminary data.</text>
</comment>
<dbReference type="InterPro" id="IPR036257">
    <property type="entry name" value="Cyt_c_oxidase_su2_TM_sf"/>
</dbReference>
<evidence type="ECO:0000256" key="15">
    <source>
        <dbReference type="ARBA" id="ARBA00030074"/>
    </source>
</evidence>
<dbReference type="InterPro" id="IPR010514">
    <property type="entry name" value="COX_ARM"/>
</dbReference>
<keyword evidence="9" id="KW-0249">Electron transport</keyword>
<keyword evidence="14" id="KW-0449">Lipoprotein</keyword>
<dbReference type="GO" id="GO:0016682">
    <property type="term" value="F:oxidoreductase activity, acting on diphenols and related substances as donors, oxygen as acceptor"/>
    <property type="evidence" value="ECO:0007669"/>
    <property type="project" value="InterPro"/>
</dbReference>
<gene>
    <name evidence="23" type="primary">cyoA</name>
    <name evidence="23" type="ORF">CPA45_11400</name>
</gene>
<dbReference type="Gene3D" id="1.10.287.90">
    <property type="match status" value="1"/>
</dbReference>
<dbReference type="SUPFAM" id="SSF49503">
    <property type="entry name" value="Cupredoxins"/>
    <property type="match status" value="1"/>
</dbReference>
<accession>A0A2A4HMK3</accession>
<evidence type="ECO:0000256" key="7">
    <source>
        <dbReference type="ARBA" id="ARBA00022692"/>
    </source>
</evidence>
<feature type="transmembrane region" description="Helical" evidence="20">
    <location>
        <begin position="43"/>
        <end position="67"/>
    </location>
</feature>
<dbReference type="RefSeq" id="WP_096651661.1">
    <property type="nucleotide sequence ID" value="NZ_NWUX01000008.1"/>
</dbReference>
<dbReference type="PROSITE" id="PS51257">
    <property type="entry name" value="PROKAR_LIPOPROTEIN"/>
    <property type="match status" value="1"/>
</dbReference>
<dbReference type="GO" id="GO:0042773">
    <property type="term" value="P:ATP synthesis coupled electron transport"/>
    <property type="evidence" value="ECO:0007669"/>
    <property type="project" value="TreeGrafter"/>
</dbReference>
<dbReference type="InterPro" id="IPR011759">
    <property type="entry name" value="Cyt_c_oxidase_su2_TM_dom"/>
</dbReference>
<dbReference type="InterPro" id="IPR008972">
    <property type="entry name" value="Cupredoxin"/>
</dbReference>
<keyword evidence="4" id="KW-0813">Transport</keyword>
<keyword evidence="12 20" id="KW-0472">Membrane</keyword>
<dbReference type="FunFam" id="1.10.287.90:FF:000002">
    <property type="entry name" value="Ubiquinol oxidase subunit 2"/>
    <property type="match status" value="1"/>
</dbReference>